<proteinExistence type="inferred from homology"/>
<dbReference type="InterPro" id="IPR036477">
    <property type="entry name" value="Formyl_transf_N_sf"/>
</dbReference>
<comment type="similarity">
    <text evidence="2 8">Belongs to the Fmt family.</text>
</comment>
<evidence type="ECO:0000313" key="12">
    <source>
        <dbReference type="Proteomes" id="UP000181941"/>
    </source>
</evidence>
<dbReference type="InterPro" id="IPR041711">
    <property type="entry name" value="Met-tRNA-FMT_N"/>
</dbReference>
<dbReference type="SUPFAM" id="SSF53328">
    <property type="entry name" value="Formyltransferase"/>
    <property type="match status" value="1"/>
</dbReference>
<evidence type="ECO:0000256" key="2">
    <source>
        <dbReference type="ARBA" id="ARBA00010699"/>
    </source>
</evidence>
<evidence type="ECO:0000259" key="9">
    <source>
        <dbReference type="Pfam" id="PF00551"/>
    </source>
</evidence>
<evidence type="ECO:0000259" key="10">
    <source>
        <dbReference type="Pfam" id="PF02911"/>
    </source>
</evidence>
<dbReference type="PANTHER" id="PTHR11138:SF5">
    <property type="entry name" value="METHIONYL-TRNA FORMYLTRANSFERASE, MITOCHONDRIAL"/>
    <property type="match status" value="1"/>
</dbReference>
<keyword evidence="5 8" id="KW-0808">Transferase</keyword>
<dbReference type="STRING" id="1805238.AUJ23_01960"/>
<dbReference type="InterPro" id="IPR001555">
    <property type="entry name" value="GART_AS"/>
</dbReference>
<dbReference type="InterPro" id="IPR005793">
    <property type="entry name" value="Formyl_trans_C"/>
</dbReference>
<accession>A0A1J4U9Z0</accession>
<organism evidence="11 12">
    <name type="scientific">Candidatus Magasanikbacteria bacterium CG1_02_32_51</name>
    <dbReference type="NCBI Taxonomy" id="1805238"/>
    <lineage>
        <taxon>Bacteria</taxon>
        <taxon>Candidatus Magasanikiibacteriota</taxon>
    </lineage>
</organism>
<dbReference type="InterPro" id="IPR011034">
    <property type="entry name" value="Formyl_transferase-like_C_sf"/>
</dbReference>
<dbReference type="InterPro" id="IPR044135">
    <property type="entry name" value="Met-tRNA-FMT_C"/>
</dbReference>
<dbReference type="Pfam" id="PF02911">
    <property type="entry name" value="Formyl_trans_C"/>
    <property type="match status" value="1"/>
</dbReference>
<sequence>MQKTKIIFFGTHQFATKILSGLIDSPLFEIKKVITQPDKPVGRKQILQKSPVKLLAEENNLEIDQPDSLKNYELLANGSELFIVAQYGLLIPENILNIPKFGTINVHTSLLPKYRGASPIQSAILNGDTKTGITIMLMDKGMDSGPILSQKEIDIENAETYLELDARMANISSQLLLSTIPKYLDKTIVPQNQDETQVTLCKKLSRDDGKIDWKNSSKQIYNQYRAFTPWPGVWTMWNDKRIKLLKIKISEEKLATGLVQIEQDKIYVGTNDFALEITKLQIEGKPVIESKVFLNGYKNIDKVKLL</sequence>
<dbReference type="Gene3D" id="3.10.25.10">
    <property type="entry name" value="Formyl transferase, C-terminal domain"/>
    <property type="match status" value="1"/>
</dbReference>
<name>A0A1J4U9Z0_9BACT</name>
<dbReference type="Proteomes" id="UP000181941">
    <property type="component" value="Unassembled WGS sequence"/>
</dbReference>
<evidence type="ECO:0000256" key="4">
    <source>
        <dbReference type="ARBA" id="ARBA00016014"/>
    </source>
</evidence>
<comment type="caution">
    <text evidence="11">The sequence shown here is derived from an EMBL/GenBank/DDBJ whole genome shotgun (WGS) entry which is preliminary data.</text>
</comment>
<dbReference type="PROSITE" id="PS00373">
    <property type="entry name" value="GART"/>
    <property type="match status" value="1"/>
</dbReference>
<evidence type="ECO:0000256" key="3">
    <source>
        <dbReference type="ARBA" id="ARBA00012261"/>
    </source>
</evidence>
<feature type="domain" description="Formyl transferase C-terminal" evidence="10">
    <location>
        <begin position="203"/>
        <end position="297"/>
    </location>
</feature>
<dbReference type="NCBIfam" id="TIGR00460">
    <property type="entry name" value="fmt"/>
    <property type="match status" value="1"/>
</dbReference>
<dbReference type="CDD" id="cd08646">
    <property type="entry name" value="FMT_core_Met-tRNA-FMT_N"/>
    <property type="match status" value="1"/>
</dbReference>
<gene>
    <name evidence="8" type="primary">fmt</name>
    <name evidence="11" type="ORF">AUJ23_01960</name>
</gene>
<feature type="domain" description="Formyl transferase N-terminal" evidence="9">
    <location>
        <begin position="5"/>
        <end position="179"/>
    </location>
</feature>
<dbReference type="InterPro" id="IPR002376">
    <property type="entry name" value="Formyl_transf_N"/>
</dbReference>
<dbReference type="Gene3D" id="3.40.50.170">
    <property type="entry name" value="Formyl transferase, N-terminal domain"/>
    <property type="match status" value="1"/>
</dbReference>
<dbReference type="Pfam" id="PF00551">
    <property type="entry name" value="Formyl_trans_N"/>
    <property type="match status" value="1"/>
</dbReference>
<evidence type="ECO:0000256" key="6">
    <source>
        <dbReference type="ARBA" id="ARBA00022917"/>
    </source>
</evidence>
<dbReference type="HAMAP" id="MF_00182">
    <property type="entry name" value="Formyl_trans"/>
    <property type="match status" value="1"/>
</dbReference>
<dbReference type="CDD" id="cd08704">
    <property type="entry name" value="Met_tRNA_FMT_C"/>
    <property type="match status" value="1"/>
</dbReference>
<dbReference type="EMBL" id="MNVC01000019">
    <property type="protein sequence ID" value="OIO19581.1"/>
    <property type="molecule type" value="Genomic_DNA"/>
</dbReference>
<protein>
    <recommendedName>
        <fullName evidence="4 8">Methionyl-tRNA formyltransferase</fullName>
        <ecNumber evidence="3 8">2.1.2.9</ecNumber>
    </recommendedName>
</protein>
<evidence type="ECO:0000256" key="7">
    <source>
        <dbReference type="ARBA" id="ARBA00048558"/>
    </source>
</evidence>
<dbReference type="PANTHER" id="PTHR11138">
    <property type="entry name" value="METHIONYL-TRNA FORMYLTRANSFERASE"/>
    <property type="match status" value="1"/>
</dbReference>
<comment type="catalytic activity">
    <reaction evidence="7 8">
        <text>L-methionyl-tRNA(fMet) + (6R)-10-formyltetrahydrofolate = N-formyl-L-methionyl-tRNA(fMet) + (6S)-5,6,7,8-tetrahydrofolate + H(+)</text>
        <dbReference type="Rhea" id="RHEA:24380"/>
        <dbReference type="Rhea" id="RHEA-COMP:9952"/>
        <dbReference type="Rhea" id="RHEA-COMP:9953"/>
        <dbReference type="ChEBI" id="CHEBI:15378"/>
        <dbReference type="ChEBI" id="CHEBI:57453"/>
        <dbReference type="ChEBI" id="CHEBI:78530"/>
        <dbReference type="ChEBI" id="CHEBI:78844"/>
        <dbReference type="ChEBI" id="CHEBI:195366"/>
        <dbReference type="EC" id="2.1.2.9"/>
    </reaction>
</comment>
<dbReference type="EC" id="2.1.2.9" evidence="3 8"/>
<keyword evidence="6 8" id="KW-0648">Protein biosynthesis</keyword>
<evidence type="ECO:0000313" key="11">
    <source>
        <dbReference type="EMBL" id="OIO19581.1"/>
    </source>
</evidence>
<reference evidence="11 12" key="1">
    <citation type="journal article" date="2016" name="Environ. Microbiol.">
        <title>Genomic resolution of a cold subsurface aquifer community provides metabolic insights for novel microbes adapted to high CO concentrations.</title>
        <authorList>
            <person name="Probst A.J."/>
            <person name="Castelle C.J."/>
            <person name="Singh A."/>
            <person name="Brown C.T."/>
            <person name="Anantharaman K."/>
            <person name="Sharon I."/>
            <person name="Hug L.A."/>
            <person name="Burstein D."/>
            <person name="Emerson J.B."/>
            <person name="Thomas B.C."/>
            <person name="Banfield J.F."/>
        </authorList>
    </citation>
    <scope>NUCLEOTIDE SEQUENCE [LARGE SCALE GENOMIC DNA]</scope>
    <source>
        <strain evidence="11">CG1_02_32_51</strain>
    </source>
</reference>
<dbReference type="GO" id="GO:0004479">
    <property type="term" value="F:methionyl-tRNA formyltransferase activity"/>
    <property type="evidence" value="ECO:0007669"/>
    <property type="project" value="UniProtKB-UniRule"/>
</dbReference>
<dbReference type="InterPro" id="IPR037022">
    <property type="entry name" value="Formyl_trans_C_sf"/>
</dbReference>
<dbReference type="AlphaFoldDB" id="A0A1J4U9Z0"/>
<dbReference type="SUPFAM" id="SSF50486">
    <property type="entry name" value="FMT C-terminal domain-like"/>
    <property type="match status" value="1"/>
</dbReference>
<evidence type="ECO:0000256" key="5">
    <source>
        <dbReference type="ARBA" id="ARBA00022679"/>
    </source>
</evidence>
<evidence type="ECO:0000256" key="1">
    <source>
        <dbReference type="ARBA" id="ARBA00002606"/>
    </source>
</evidence>
<feature type="binding site" evidence="8">
    <location>
        <begin position="109"/>
        <end position="112"/>
    </location>
    <ligand>
        <name>(6S)-5,6,7,8-tetrahydrofolate</name>
        <dbReference type="ChEBI" id="CHEBI:57453"/>
    </ligand>
</feature>
<dbReference type="InterPro" id="IPR005794">
    <property type="entry name" value="Fmt"/>
</dbReference>
<comment type="function">
    <text evidence="1 8">Attaches a formyl group to the free amino group of methionyl-tRNA(fMet). The formyl group appears to play a dual role in the initiator identity of N-formylmethionyl-tRNA by promoting its recognition by IF2 and preventing the misappropriation of this tRNA by the elongation apparatus.</text>
</comment>
<evidence type="ECO:0000256" key="8">
    <source>
        <dbReference type="HAMAP-Rule" id="MF_00182"/>
    </source>
</evidence>